<evidence type="ECO:0000313" key="4">
    <source>
        <dbReference type="EMBL" id="ORX90774.1"/>
    </source>
</evidence>
<dbReference type="InterPro" id="IPR040202">
    <property type="entry name" value="Brl1/Brr6"/>
</dbReference>
<keyword evidence="2" id="KW-1133">Transmembrane helix</keyword>
<feature type="transmembrane region" description="Helical" evidence="2">
    <location>
        <begin position="145"/>
        <end position="168"/>
    </location>
</feature>
<dbReference type="InterPro" id="IPR018767">
    <property type="entry name" value="Brl1/Brr6_dom"/>
</dbReference>
<dbReference type="PANTHER" id="PTHR28136:SF1">
    <property type="entry name" value="NUCLEUS EXPORT PROTEIN BRL1"/>
    <property type="match status" value="1"/>
</dbReference>
<dbReference type="GO" id="GO:0031965">
    <property type="term" value="C:nuclear membrane"/>
    <property type="evidence" value="ECO:0007669"/>
    <property type="project" value="InterPro"/>
</dbReference>
<dbReference type="GO" id="GO:0055088">
    <property type="term" value="P:lipid homeostasis"/>
    <property type="evidence" value="ECO:0007669"/>
    <property type="project" value="InterPro"/>
</dbReference>
<comment type="caution">
    <text evidence="4">The sequence shown here is derived from an EMBL/GenBank/DDBJ whole genome shotgun (WGS) entry which is preliminary data.</text>
</comment>
<proteinExistence type="predicted"/>
<sequence>MSFSQGLHDSPMEFEYQSPNRSAHEFFTPSKSRGSDRKSKHDDEVFSTPRRTHPQNFVFSSPESTNNSRGPASSLDTSEYYATDSDDISAPNTEVKLKKSSRASKKDIHKQRRKSIASCSSGSDIEVLYSPKAKNRKLLNRDMPYVLSGWLQLAFNLFLVAITLYIIMQLIYTVQRDVDIKVKEYSQSILQEIEQCSKNYAENRCILEDRVPAMENPCNVWEACIKRDPTVIGRAKVSAETFAEILNNFVEPISYKTMIFSTILIFGSLFLSNFAFGFLRSRTLHDFQYYSPSEPTHHPSGPWVTPRRTHSRYIKPR</sequence>
<feature type="compositionally biased region" description="Basic residues" evidence="1">
    <location>
        <begin position="98"/>
        <end position="115"/>
    </location>
</feature>
<accession>A0A1Y1XZH4</accession>
<keyword evidence="2" id="KW-0472">Membrane</keyword>
<dbReference type="AlphaFoldDB" id="A0A1Y1XZH4"/>
<dbReference type="EMBL" id="MCFE01000360">
    <property type="protein sequence ID" value="ORX90774.1"/>
    <property type="molecule type" value="Genomic_DNA"/>
</dbReference>
<evidence type="ECO:0000313" key="5">
    <source>
        <dbReference type="Proteomes" id="UP000193498"/>
    </source>
</evidence>
<dbReference type="Pfam" id="PF10104">
    <property type="entry name" value="Brr6_like_C_C"/>
    <property type="match status" value="1"/>
</dbReference>
<protein>
    <recommendedName>
        <fullName evidence="3">Brl1/Brr6 domain-containing protein</fullName>
    </recommendedName>
</protein>
<evidence type="ECO:0000256" key="1">
    <source>
        <dbReference type="SAM" id="MobiDB-lite"/>
    </source>
</evidence>
<keyword evidence="2" id="KW-0812">Transmembrane</keyword>
<organism evidence="4 5">
    <name type="scientific">Basidiobolus meristosporus CBS 931.73</name>
    <dbReference type="NCBI Taxonomy" id="1314790"/>
    <lineage>
        <taxon>Eukaryota</taxon>
        <taxon>Fungi</taxon>
        <taxon>Fungi incertae sedis</taxon>
        <taxon>Zoopagomycota</taxon>
        <taxon>Entomophthoromycotina</taxon>
        <taxon>Basidiobolomycetes</taxon>
        <taxon>Basidiobolales</taxon>
        <taxon>Basidiobolaceae</taxon>
        <taxon>Basidiobolus</taxon>
    </lineage>
</organism>
<feature type="transmembrane region" description="Helical" evidence="2">
    <location>
        <begin position="258"/>
        <end position="279"/>
    </location>
</feature>
<evidence type="ECO:0000256" key="2">
    <source>
        <dbReference type="SAM" id="Phobius"/>
    </source>
</evidence>
<feature type="domain" description="Brl1/Brr6" evidence="3">
    <location>
        <begin position="147"/>
        <end position="280"/>
    </location>
</feature>
<evidence type="ECO:0000259" key="3">
    <source>
        <dbReference type="SMART" id="SM01042"/>
    </source>
</evidence>
<gene>
    <name evidence="4" type="ORF">K493DRAFT_56516</name>
</gene>
<keyword evidence="5" id="KW-1185">Reference proteome</keyword>
<reference evidence="4 5" key="1">
    <citation type="submission" date="2016-07" db="EMBL/GenBank/DDBJ databases">
        <title>Pervasive Adenine N6-methylation of Active Genes in Fungi.</title>
        <authorList>
            <consortium name="DOE Joint Genome Institute"/>
            <person name="Mondo S.J."/>
            <person name="Dannebaum R.O."/>
            <person name="Kuo R.C."/>
            <person name="Labutti K."/>
            <person name="Haridas S."/>
            <person name="Kuo A."/>
            <person name="Salamov A."/>
            <person name="Ahrendt S.R."/>
            <person name="Lipzen A."/>
            <person name="Sullivan W."/>
            <person name="Andreopoulos W.B."/>
            <person name="Clum A."/>
            <person name="Lindquist E."/>
            <person name="Daum C."/>
            <person name="Ramamoorthy G.K."/>
            <person name="Gryganskyi A."/>
            <person name="Culley D."/>
            <person name="Magnuson J.K."/>
            <person name="James T.Y."/>
            <person name="O'Malley M.A."/>
            <person name="Stajich J.E."/>
            <person name="Spatafora J.W."/>
            <person name="Visel A."/>
            <person name="Grigoriev I.V."/>
        </authorList>
    </citation>
    <scope>NUCLEOTIDE SEQUENCE [LARGE SCALE GENOMIC DNA]</scope>
    <source>
        <strain evidence="4 5">CBS 931.73</strain>
    </source>
</reference>
<name>A0A1Y1XZH4_9FUNG</name>
<dbReference type="Proteomes" id="UP000193498">
    <property type="component" value="Unassembled WGS sequence"/>
</dbReference>
<feature type="compositionally biased region" description="Basic and acidic residues" evidence="1">
    <location>
        <begin position="33"/>
        <end position="44"/>
    </location>
</feature>
<dbReference type="PANTHER" id="PTHR28136">
    <property type="entry name" value="NUCLEUS EXPORT PROTEIN BRR6"/>
    <property type="match status" value="1"/>
</dbReference>
<dbReference type="GO" id="GO:0006998">
    <property type="term" value="P:nuclear envelope organization"/>
    <property type="evidence" value="ECO:0007669"/>
    <property type="project" value="InterPro"/>
</dbReference>
<feature type="compositionally biased region" description="Polar residues" evidence="1">
    <location>
        <begin position="54"/>
        <end position="77"/>
    </location>
</feature>
<dbReference type="FunCoup" id="A0A1Y1XZH4">
    <property type="interactions" value="35"/>
</dbReference>
<feature type="region of interest" description="Disordered" evidence="1">
    <location>
        <begin position="1"/>
        <end position="117"/>
    </location>
</feature>
<dbReference type="OrthoDB" id="5961at2759"/>
<dbReference type="InParanoid" id="A0A1Y1XZH4"/>
<dbReference type="SMART" id="SM01042">
    <property type="entry name" value="Brr6_like_C_C"/>
    <property type="match status" value="1"/>
</dbReference>